<accession>A0ACC0V131</accession>
<keyword evidence="2" id="KW-1185">Reference proteome</keyword>
<organism evidence="1 2">
    <name type="scientific">Trichothecium roseum</name>
    <dbReference type="NCBI Taxonomy" id="47278"/>
    <lineage>
        <taxon>Eukaryota</taxon>
        <taxon>Fungi</taxon>
        <taxon>Dikarya</taxon>
        <taxon>Ascomycota</taxon>
        <taxon>Pezizomycotina</taxon>
        <taxon>Sordariomycetes</taxon>
        <taxon>Hypocreomycetidae</taxon>
        <taxon>Hypocreales</taxon>
        <taxon>Hypocreales incertae sedis</taxon>
        <taxon>Trichothecium</taxon>
    </lineage>
</organism>
<name>A0ACC0V131_9HYPO</name>
<proteinExistence type="predicted"/>
<dbReference type="EMBL" id="CM047944">
    <property type="protein sequence ID" value="KAI9899475.1"/>
    <property type="molecule type" value="Genomic_DNA"/>
</dbReference>
<comment type="caution">
    <text evidence="1">The sequence shown here is derived from an EMBL/GenBank/DDBJ whole genome shotgun (WGS) entry which is preliminary data.</text>
</comment>
<evidence type="ECO:0000313" key="1">
    <source>
        <dbReference type="EMBL" id="KAI9899475.1"/>
    </source>
</evidence>
<reference evidence="1" key="1">
    <citation type="submission" date="2022-10" db="EMBL/GenBank/DDBJ databases">
        <title>Complete Genome of Trichothecium roseum strain YXFP-22015, a Plant Pathogen Isolated from Citrus.</title>
        <authorList>
            <person name="Wang Y."/>
            <person name="Zhu L."/>
        </authorList>
    </citation>
    <scope>NUCLEOTIDE SEQUENCE</scope>
    <source>
        <strain evidence="1">YXFP-22015</strain>
    </source>
</reference>
<gene>
    <name evidence="1" type="ORF">N3K66_005936</name>
</gene>
<evidence type="ECO:0000313" key="2">
    <source>
        <dbReference type="Proteomes" id="UP001163324"/>
    </source>
</evidence>
<sequence>MSAATFVELGAREEGTPAERNRVTLAVVLSIGAVLLIATISTLIFLHLRRKKKEKVEDARWHNDRDDDNELYDMSHIGGLSQGQRQQQKQQQGQ</sequence>
<dbReference type="Proteomes" id="UP001163324">
    <property type="component" value="Chromosome 5"/>
</dbReference>
<protein>
    <submittedName>
        <fullName evidence="1">Uncharacterized protein</fullName>
    </submittedName>
</protein>